<feature type="transmembrane region" description="Helical" evidence="13">
    <location>
        <begin position="160"/>
        <end position="184"/>
    </location>
</feature>
<evidence type="ECO:0000256" key="5">
    <source>
        <dbReference type="ARBA" id="ARBA00022679"/>
    </source>
</evidence>
<dbReference type="SMART" id="SM00387">
    <property type="entry name" value="HATPase_c"/>
    <property type="match status" value="1"/>
</dbReference>
<evidence type="ECO:0000256" key="6">
    <source>
        <dbReference type="ARBA" id="ARBA00022692"/>
    </source>
</evidence>
<evidence type="ECO:0000256" key="13">
    <source>
        <dbReference type="SAM" id="Phobius"/>
    </source>
</evidence>
<dbReference type="GO" id="GO:0016301">
    <property type="term" value="F:kinase activity"/>
    <property type="evidence" value="ECO:0007669"/>
    <property type="project" value="UniProtKB-KW"/>
</dbReference>
<keyword evidence="8 15" id="KW-0418">Kinase</keyword>
<dbReference type="InterPro" id="IPR004358">
    <property type="entry name" value="Sig_transdc_His_kin-like_C"/>
</dbReference>
<dbReference type="InterPro" id="IPR005467">
    <property type="entry name" value="His_kinase_dom"/>
</dbReference>
<keyword evidence="12 13" id="KW-0472">Membrane</keyword>
<name>A0ABW8JHE6_9GAMM</name>
<keyword evidence="4" id="KW-0597">Phosphoprotein</keyword>
<dbReference type="PANTHER" id="PTHR45436:SF14">
    <property type="entry name" value="SENSOR PROTEIN QSEC"/>
    <property type="match status" value="1"/>
</dbReference>
<dbReference type="InterPro" id="IPR036097">
    <property type="entry name" value="HisK_dim/P_sf"/>
</dbReference>
<feature type="domain" description="Histidine kinase" evidence="14">
    <location>
        <begin position="245"/>
        <end position="457"/>
    </location>
</feature>
<proteinExistence type="predicted"/>
<dbReference type="Gene3D" id="3.30.565.10">
    <property type="entry name" value="Histidine kinase-like ATPase, C-terminal domain"/>
    <property type="match status" value="1"/>
</dbReference>
<evidence type="ECO:0000313" key="15">
    <source>
        <dbReference type="EMBL" id="MFK2900526.1"/>
    </source>
</evidence>
<sequence>MSRTTSISGRLLRLVLGVLAVVLLGLGGFSFLKSYRELQELADGRMAQSARTLQVLIEHGGGASLKGLYPQSILVPSSEASDIRTYQAEVGYQVYDQKGHILLSTVNLASLPPPRSGEAGYADVREGRHRWRLFTQPADADHLIIRTGERNDSRRDIIRALWIEHAVPVLFVLPLLALLVFWAIKRGLSPLRKLAELLSRREPGSREPVQLDNPPLELQPVIEALNAQLKTLEDALERERRFSADVAHELRTPIGSAMVNIDNAEATLDSGDARKAICGARDSLVYLARRTEQLLALARIDSAKNDLRQVDLVMIAGNIIEELAPVIAQSKVDMSVGFSSQAIFVNGHEAALGALLRNLIENALRHVPGGGRVQVTITQEEAFTHIDAIDDGEGIPPERREAVFTRFHRERGTQGEGYGLGLSIVQRAAKLHHASVELLDSPLGHGLRVHVAIPRKNI</sequence>
<evidence type="ECO:0000256" key="1">
    <source>
        <dbReference type="ARBA" id="ARBA00000085"/>
    </source>
</evidence>
<evidence type="ECO:0000256" key="12">
    <source>
        <dbReference type="ARBA" id="ARBA00023136"/>
    </source>
</evidence>
<keyword evidence="9" id="KW-0067">ATP-binding</keyword>
<dbReference type="EMBL" id="JADIKJ010000009">
    <property type="protein sequence ID" value="MFK2900526.1"/>
    <property type="molecule type" value="Genomic_DNA"/>
</dbReference>
<evidence type="ECO:0000256" key="10">
    <source>
        <dbReference type="ARBA" id="ARBA00022989"/>
    </source>
</evidence>
<evidence type="ECO:0000259" key="14">
    <source>
        <dbReference type="PROSITE" id="PS50109"/>
    </source>
</evidence>
<dbReference type="InterPro" id="IPR050428">
    <property type="entry name" value="TCS_sensor_his_kinase"/>
</dbReference>
<dbReference type="InterPro" id="IPR036890">
    <property type="entry name" value="HATPase_C_sf"/>
</dbReference>
<dbReference type="Gene3D" id="1.10.287.130">
    <property type="match status" value="1"/>
</dbReference>
<dbReference type="CDD" id="cd00082">
    <property type="entry name" value="HisKA"/>
    <property type="match status" value="1"/>
</dbReference>
<comment type="caution">
    <text evidence="15">The sequence shown here is derived from an EMBL/GenBank/DDBJ whole genome shotgun (WGS) entry which is preliminary data.</text>
</comment>
<comment type="catalytic activity">
    <reaction evidence="1">
        <text>ATP + protein L-histidine = ADP + protein N-phospho-L-histidine.</text>
        <dbReference type="EC" id="2.7.13.3"/>
    </reaction>
</comment>
<evidence type="ECO:0000256" key="8">
    <source>
        <dbReference type="ARBA" id="ARBA00022777"/>
    </source>
</evidence>
<dbReference type="Pfam" id="PF02518">
    <property type="entry name" value="HATPase_c"/>
    <property type="match status" value="1"/>
</dbReference>
<keyword evidence="7" id="KW-0547">Nucleotide-binding</keyword>
<dbReference type="Pfam" id="PF00512">
    <property type="entry name" value="HisKA"/>
    <property type="match status" value="1"/>
</dbReference>
<evidence type="ECO:0000256" key="7">
    <source>
        <dbReference type="ARBA" id="ARBA00022741"/>
    </source>
</evidence>
<dbReference type="PROSITE" id="PS50109">
    <property type="entry name" value="HIS_KIN"/>
    <property type="match status" value="1"/>
</dbReference>
<dbReference type="Proteomes" id="UP001620461">
    <property type="component" value="Unassembled WGS sequence"/>
</dbReference>
<evidence type="ECO:0000256" key="11">
    <source>
        <dbReference type="ARBA" id="ARBA00023012"/>
    </source>
</evidence>
<evidence type="ECO:0000256" key="9">
    <source>
        <dbReference type="ARBA" id="ARBA00022840"/>
    </source>
</evidence>
<keyword evidence="16" id="KW-1185">Reference proteome</keyword>
<keyword evidence="6 13" id="KW-0812">Transmembrane</keyword>
<dbReference type="InterPro" id="IPR003594">
    <property type="entry name" value="HATPase_dom"/>
</dbReference>
<dbReference type="SUPFAM" id="SSF55874">
    <property type="entry name" value="ATPase domain of HSP90 chaperone/DNA topoisomerase II/histidine kinase"/>
    <property type="match status" value="1"/>
</dbReference>
<accession>A0ABW8JHE6</accession>
<keyword evidence="11" id="KW-0902">Two-component regulatory system</keyword>
<keyword evidence="5" id="KW-0808">Transferase</keyword>
<comment type="subcellular location">
    <subcellularLocation>
        <location evidence="2">Membrane</location>
        <topology evidence="2">Multi-pass membrane protein</topology>
    </subcellularLocation>
</comment>
<evidence type="ECO:0000256" key="2">
    <source>
        <dbReference type="ARBA" id="ARBA00004141"/>
    </source>
</evidence>
<protein>
    <recommendedName>
        <fullName evidence="3">histidine kinase</fullName>
        <ecNumber evidence="3">2.7.13.3</ecNumber>
    </recommendedName>
</protein>
<dbReference type="InterPro" id="IPR003661">
    <property type="entry name" value="HisK_dim/P_dom"/>
</dbReference>
<organism evidence="15 16">
    <name type="scientific">Dyella jejuensis</name>
    <dbReference type="NCBI Taxonomy" id="1432009"/>
    <lineage>
        <taxon>Bacteria</taxon>
        <taxon>Pseudomonadati</taxon>
        <taxon>Pseudomonadota</taxon>
        <taxon>Gammaproteobacteria</taxon>
        <taxon>Lysobacterales</taxon>
        <taxon>Rhodanobacteraceae</taxon>
        <taxon>Dyella</taxon>
    </lineage>
</organism>
<evidence type="ECO:0000256" key="4">
    <source>
        <dbReference type="ARBA" id="ARBA00022553"/>
    </source>
</evidence>
<dbReference type="SMART" id="SM00388">
    <property type="entry name" value="HisKA"/>
    <property type="match status" value="1"/>
</dbReference>
<feature type="transmembrane region" description="Helical" evidence="13">
    <location>
        <begin position="12"/>
        <end position="32"/>
    </location>
</feature>
<dbReference type="SUPFAM" id="SSF47384">
    <property type="entry name" value="Homodimeric domain of signal transducing histidine kinase"/>
    <property type="match status" value="1"/>
</dbReference>
<evidence type="ECO:0000313" key="16">
    <source>
        <dbReference type="Proteomes" id="UP001620461"/>
    </source>
</evidence>
<keyword evidence="10 13" id="KW-1133">Transmembrane helix</keyword>
<gene>
    <name evidence="15" type="ORF">ISP15_09275</name>
</gene>
<dbReference type="RefSeq" id="WP_404546985.1">
    <property type="nucleotide sequence ID" value="NZ_JADIKJ010000009.1"/>
</dbReference>
<evidence type="ECO:0000256" key="3">
    <source>
        <dbReference type="ARBA" id="ARBA00012438"/>
    </source>
</evidence>
<reference evidence="15 16" key="1">
    <citation type="submission" date="2020-10" db="EMBL/GenBank/DDBJ databases">
        <title>Phylogeny of dyella-like bacteria.</title>
        <authorList>
            <person name="Fu J."/>
        </authorList>
    </citation>
    <scope>NUCLEOTIDE SEQUENCE [LARGE SCALE GENOMIC DNA]</scope>
    <source>
        <strain evidence="15 16">JP1</strain>
    </source>
</reference>
<dbReference type="PRINTS" id="PR00344">
    <property type="entry name" value="BCTRLSENSOR"/>
</dbReference>
<dbReference type="EC" id="2.7.13.3" evidence="3"/>
<dbReference type="PANTHER" id="PTHR45436">
    <property type="entry name" value="SENSOR HISTIDINE KINASE YKOH"/>
    <property type="match status" value="1"/>
</dbReference>